<dbReference type="GO" id="GO:0042597">
    <property type="term" value="C:periplasmic space"/>
    <property type="evidence" value="ECO:0007669"/>
    <property type="project" value="UniProtKB-SubCell"/>
</dbReference>
<proteinExistence type="inferred from homology"/>
<evidence type="ECO:0000256" key="3">
    <source>
        <dbReference type="ARBA" id="ARBA00007866"/>
    </source>
</evidence>
<keyword evidence="6 15" id="KW-0679">Respiratory chain</keyword>
<keyword evidence="9 15" id="KW-0249">Electron transport</keyword>
<evidence type="ECO:0000256" key="13">
    <source>
        <dbReference type="ARBA" id="ARBA00023139"/>
    </source>
</evidence>
<feature type="domain" description="Cytochrome oxidase subunit II copper A binding" evidence="17">
    <location>
        <begin position="130"/>
        <end position="242"/>
    </location>
</feature>
<evidence type="ECO:0000256" key="12">
    <source>
        <dbReference type="ARBA" id="ARBA00023136"/>
    </source>
</evidence>
<dbReference type="InterPro" id="IPR006333">
    <property type="entry name" value="Cyt_o_ubiquinol_oxidase_su2"/>
</dbReference>
<comment type="similarity">
    <text evidence="3 15">Belongs to the cytochrome c oxidase subunit 2 family.</text>
</comment>
<dbReference type="InterPro" id="IPR011759">
    <property type="entry name" value="Cyt_c_oxidase_su2_TM_dom"/>
</dbReference>
<dbReference type="InterPro" id="IPR010514">
    <property type="entry name" value="COX_ARM"/>
</dbReference>
<dbReference type="PROSITE" id="PS51257">
    <property type="entry name" value="PROKAR_LIPOPROTEIN"/>
    <property type="match status" value="1"/>
</dbReference>
<dbReference type="InterPro" id="IPR045187">
    <property type="entry name" value="CcO_II"/>
</dbReference>
<dbReference type="InterPro" id="IPR036257">
    <property type="entry name" value="Cyt_c_oxidase_su2_TM_sf"/>
</dbReference>
<dbReference type="EMBL" id="CABPSI010000002">
    <property type="protein sequence ID" value="VVD86673.1"/>
    <property type="molecule type" value="Genomic_DNA"/>
</dbReference>
<evidence type="ECO:0000256" key="8">
    <source>
        <dbReference type="ARBA" id="ARBA00022729"/>
    </source>
</evidence>
<dbReference type="GO" id="GO:0042773">
    <property type="term" value="P:ATP synthesis coupled electron transport"/>
    <property type="evidence" value="ECO:0007669"/>
    <property type="project" value="TreeGrafter"/>
</dbReference>
<evidence type="ECO:0000256" key="10">
    <source>
        <dbReference type="ARBA" id="ARBA00022989"/>
    </source>
</evidence>
<reference evidence="19 20" key="1">
    <citation type="submission" date="2019-08" db="EMBL/GenBank/DDBJ databases">
        <authorList>
            <person name="Peeters C."/>
        </authorList>
    </citation>
    <scope>NUCLEOTIDE SEQUENCE [LARGE SCALE GENOMIC DNA]</scope>
    <source>
        <strain evidence="19 20">LMG 31115</strain>
    </source>
</reference>
<keyword evidence="20" id="KW-1185">Reference proteome</keyword>
<dbReference type="SUPFAM" id="SSF81464">
    <property type="entry name" value="Cytochrome c oxidase subunit II-like, transmembrane region"/>
    <property type="match status" value="1"/>
</dbReference>
<dbReference type="Proteomes" id="UP000333828">
    <property type="component" value="Unassembled WGS sequence"/>
</dbReference>
<organism evidence="19 20">
    <name type="scientific">Pandoraea iniqua</name>
    <dbReference type="NCBI Taxonomy" id="2508288"/>
    <lineage>
        <taxon>Bacteria</taxon>
        <taxon>Pseudomonadati</taxon>
        <taxon>Pseudomonadota</taxon>
        <taxon>Betaproteobacteria</taxon>
        <taxon>Burkholderiales</taxon>
        <taxon>Burkholderiaceae</taxon>
        <taxon>Pandoraea</taxon>
    </lineage>
</organism>
<feature type="domain" description="Cytochrome oxidase subunit II transmembrane region profile" evidence="18">
    <location>
        <begin position="18"/>
        <end position="115"/>
    </location>
</feature>
<dbReference type="GO" id="GO:0009486">
    <property type="term" value="F:cytochrome bo3 ubiquinol oxidase activity"/>
    <property type="evidence" value="ECO:0007669"/>
    <property type="project" value="InterPro"/>
</dbReference>
<dbReference type="PIRSF" id="PIRSF000292">
    <property type="entry name" value="Ubi_od_II"/>
    <property type="match status" value="1"/>
</dbReference>
<evidence type="ECO:0000256" key="11">
    <source>
        <dbReference type="ARBA" id="ARBA00023002"/>
    </source>
</evidence>
<evidence type="ECO:0000313" key="20">
    <source>
        <dbReference type="Proteomes" id="UP000333828"/>
    </source>
</evidence>
<evidence type="ECO:0000256" key="6">
    <source>
        <dbReference type="ARBA" id="ARBA00022660"/>
    </source>
</evidence>
<evidence type="ECO:0000259" key="18">
    <source>
        <dbReference type="PROSITE" id="PS50999"/>
    </source>
</evidence>
<dbReference type="GO" id="GO:0016682">
    <property type="term" value="F:oxidoreductase activity, acting on diphenols and related substances as donors, oxygen as acceptor"/>
    <property type="evidence" value="ECO:0007669"/>
    <property type="project" value="InterPro"/>
</dbReference>
<keyword evidence="7 16" id="KW-0812">Transmembrane</keyword>
<accession>A0A5E4THZ8</accession>
<name>A0A5E4THZ8_9BURK</name>
<dbReference type="RefSeq" id="WP_150683479.1">
    <property type="nucleotide sequence ID" value="NZ_CABPSI010000002.1"/>
</dbReference>
<dbReference type="SUPFAM" id="SSF49503">
    <property type="entry name" value="Cupredoxins"/>
    <property type="match status" value="1"/>
</dbReference>
<keyword evidence="8" id="KW-0732">Signal</keyword>
<evidence type="ECO:0000256" key="1">
    <source>
        <dbReference type="ARBA" id="ARBA00004418"/>
    </source>
</evidence>
<evidence type="ECO:0000256" key="16">
    <source>
        <dbReference type="SAM" id="Phobius"/>
    </source>
</evidence>
<dbReference type="InterPro" id="IPR002429">
    <property type="entry name" value="CcO_II-like_C"/>
</dbReference>
<dbReference type="PANTHER" id="PTHR22888:SF18">
    <property type="entry name" value="CYTOCHROME BO(3) UBIQUINOL OXIDASE SUBUNIT 2"/>
    <property type="match status" value="1"/>
</dbReference>
<sequence length="370" mass="40801">MTSPKFLRGVLLLPAAALLSGCNTVLMSPAGDLAVRQRDIIIVSTILMLLIIIPVIALTLLFAWRYRASNKDAVYTPEWDHSTLLELLIWAAPLLIIIALGALTWVSTHKLDPYRPLERIDAKREIPPDTRPLTVQVVAMDWKWLFFYPDQGIATVNELAAPVDRPIRFEITSTTMMNSFFVPALAGQVYAMPGMETKLHAVINKPGVYDGFSANYSGAGFSGMRFKFHGMTAEKFDAWVQQVKAKGQNLSRDKYEALTQPSEWVPVQYYGDVAPNLYDAILNRCVQSGQPCLKDMMDQPNHKHAANESRDGKVGKVGTASWKMRGGKTDALLADAMCTADNTSQFATRLSGGPLADATLRRAPGEGLTQ</sequence>
<dbReference type="Gene3D" id="2.60.40.420">
    <property type="entry name" value="Cupredoxins - blue copper proteins"/>
    <property type="match status" value="1"/>
</dbReference>
<dbReference type="GO" id="GO:0005886">
    <property type="term" value="C:plasma membrane"/>
    <property type="evidence" value="ECO:0007669"/>
    <property type="project" value="UniProtKB-SubCell"/>
</dbReference>
<evidence type="ECO:0000256" key="4">
    <source>
        <dbReference type="ARBA" id="ARBA00022448"/>
    </source>
</evidence>
<dbReference type="PANTHER" id="PTHR22888">
    <property type="entry name" value="CYTOCHROME C OXIDASE, SUBUNIT II"/>
    <property type="match status" value="1"/>
</dbReference>
<evidence type="ECO:0000256" key="15">
    <source>
        <dbReference type="PIRNR" id="PIRNR000292"/>
    </source>
</evidence>
<evidence type="ECO:0000256" key="2">
    <source>
        <dbReference type="ARBA" id="ARBA00004651"/>
    </source>
</evidence>
<dbReference type="GO" id="GO:0004129">
    <property type="term" value="F:cytochrome-c oxidase activity"/>
    <property type="evidence" value="ECO:0007669"/>
    <property type="project" value="UniProtKB-UniRule"/>
</dbReference>
<protein>
    <recommendedName>
        <fullName evidence="15">Ubiquinol oxidase subunit 2</fullName>
    </recommendedName>
</protein>
<dbReference type="GO" id="GO:0005507">
    <property type="term" value="F:copper ion binding"/>
    <property type="evidence" value="ECO:0007669"/>
    <property type="project" value="InterPro"/>
</dbReference>
<keyword evidence="14" id="KW-0449">Lipoprotein</keyword>
<keyword evidence="11 15" id="KW-0560">Oxidoreductase</keyword>
<evidence type="ECO:0000259" key="17">
    <source>
        <dbReference type="PROSITE" id="PS50857"/>
    </source>
</evidence>
<evidence type="ECO:0000313" key="19">
    <source>
        <dbReference type="EMBL" id="VVD86673.1"/>
    </source>
</evidence>
<dbReference type="Pfam" id="PF06481">
    <property type="entry name" value="COX_ARM"/>
    <property type="match status" value="1"/>
</dbReference>
<gene>
    <name evidence="19" type="primary">cyoA_1</name>
    <name evidence="19" type="ORF">PIN31115_01372</name>
</gene>
<dbReference type="InterPro" id="IPR034227">
    <property type="entry name" value="CuRO_UO_II"/>
</dbReference>
<feature type="transmembrane region" description="Helical" evidence="16">
    <location>
        <begin position="40"/>
        <end position="64"/>
    </location>
</feature>
<keyword evidence="5 15" id="KW-1003">Cell membrane</keyword>
<evidence type="ECO:0000256" key="7">
    <source>
        <dbReference type="ARBA" id="ARBA00022692"/>
    </source>
</evidence>
<dbReference type="InterPro" id="IPR008972">
    <property type="entry name" value="Cupredoxin"/>
</dbReference>
<keyword evidence="10 16" id="KW-1133">Transmembrane helix</keyword>
<dbReference type="AlphaFoldDB" id="A0A5E4THZ8"/>
<dbReference type="Gene3D" id="1.10.287.90">
    <property type="match status" value="1"/>
</dbReference>
<dbReference type="NCBIfam" id="TIGR01433">
    <property type="entry name" value="CyoA"/>
    <property type="match status" value="1"/>
</dbReference>
<dbReference type="PROSITE" id="PS50857">
    <property type="entry name" value="COX2_CUA"/>
    <property type="match status" value="1"/>
</dbReference>
<keyword evidence="12 15" id="KW-0472">Membrane</keyword>
<keyword evidence="13" id="KW-0564">Palmitate</keyword>
<dbReference type="PROSITE" id="PS50999">
    <property type="entry name" value="COX2_TM"/>
    <property type="match status" value="1"/>
</dbReference>
<evidence type="ECO:0000256" key="14">
    <source>
        <dbReference type="ARBA" id="ARBA00023288"/>
    </source>
</evidence>
<feature type="transmembrane region" description="Helical" evidence="16">
    <location>
        <begin position="84"/>
        <end position="106"/>
    </location>
</feature>
<keyword evidence="4 15" id="KW-0813">Transport</keyword>
<evidence type="ECO:0000256" key="9">
    <source>
        <dbReference type="ARBA" id="ARBA00022982"/>
    </source>
</evidence>
<evidence type="ECO:0000256" key="5">
    <source>
        <dbReference type="ARBA" id="ARBA00022475"/>
    </source>
</evidence>
<dbReference type="CDD" id="cd04212">
    <property type="entry name" value="CuRO_UO_II"/>
    <property type="match status" value="1"/>
</dbReference>
<comment type="subcellular location">
    <subcellularLocation>
        <location evidence="2">Cell membrane</location>
        <topology evidence="2">Multi-pass membrane protein</topology>
    </subcellularLocation>
    <subcellularLocation>
        <location evidence="1">Periplasm</location>
    </subcellularLocation>
</comment>
<dbReference type="Pfam" id="PF00116">
    <property type="entry name" value="COX2"/>
    <property type="match status" value="1"/>
</dbReference>